<organism evidence="1 2">
    <name type="scientific">Nocardia aurea</name>
    <dbReference type="NCBI Taxonomy" id="2144174"/>
    <lineage>
        <taxon>Bacteria</taxon>
        <taxon>Bacillati</taxon>
        <taxon>Actinomycetota</taxon>
        <taxon>Actinomycetes</taxon>
        <taxon>Mycobacteriales</taxon>
        <taxon>Nocardiaceae</taxon>
        <taxon>Nocardia</taxon>
    </lineage>
</organism>
<dbReference type="RefSeq" id="WP_357790266.1">
    <property type="nucleotide sequence ID" value="NZ_JBFAKC010000029.1"/>
</dbReference>
<proteinExistence type="predicted"/>
<sequence>MAYPTGVFAFLDSIADTNRRYTESAAGTLIAPRIVVFLDLARGLLERVSAGETLLVSPSGDVNDAVVIERISAFGQPEDDRLAAVARLASRPDRAISGAALRDTLLDNGGDLGDALTRLLDRPVIGSDIDVTETDRVDGIGPDEARFLLNESEYVQLHHDRRFFGDSMCKFLRIC</sequence>
<comment type="caution">
    <text evidence="1">The sequence shown here is derived from an EMBL/GenBank/DDBJ whole genome shotgun (WGS) entry which is preliminary data.</text>
</comment>
<protein>
    <submittedName>
        <fullName evidence="1">Uncharacterized protein</fullName>
    </submittedName>
</protein>
<reference evidence="1 2" key="1">
    <citation type="submission" date="2024-06" db="EMBL/GenBank/DDBJ databases">
        <title>The Natural Products Discovery Center: Release of the First 8490 Sequenced Strains for Exploring Actinobacteria Biosynthetic Diversity.</title>
        <authorList>
            <person name="Kalkreuter E."/>
            <person name="Kautsar S.A."/>
            <person name="Yang D."/>
            <person name="Bader C.D."/>
            <person name="Teijaro C.N."/>
            <person name="Fluegel L."/>
            <person name="Davis C.M."/>
            <person name="Simpson J.R."/>
            <person name="Lauterbach L."/>
            <person name="Steele A.D."/>
            <person name="Gui C."/>
            <person name="Meng S."/>
            <person name="Li G."/>
            <person name="Viehrig K."/>
            <person name="Ye F."/>
            <person name="Su P."/>
            <person name="Kiefer A.F."/>
            <person name="Nichols A."/>
            <person name="Cepeda A.J."/>
            <person name="Yan W."/>
            <person name="Fan B."/>
            <person name="Jiang Y."/>
            <person name="Adhikari A."/>
            <person name="Zheng C.-J."/>
            <person name="Schuster L."/>
            <person name="Cowan T.M."/>
            <person name="Smanski M.J."/>
            <person name="Chevrette M.G."/>
            <person name="De Carvalho L.P.S."/>
            <person name="Shen B."/>
        </authorList>
    </citation>
    <scope>NUCLEOTIDE SEQUENCE [LARGE SCALE GENOMIC DNA]</scope>
    <source>
        <strain evidence="1 2">NPDC050403</strain>
    </source>
</reference>
<accession>A0ABV3G5F9</accession>
<gene>
    <name evidence="1" type="ORF">AB0I48_35500</name>
</gene>
<dbReference type="Proteomes" id="UP001551695">
    <property type="component" value="Unassembled WGS sequence"/>
</dbReference>
<evidence type="ECO:0000313" key="1">
    <source>
        <dbReference type="EMBL" id="MEV0712873.1"/>
    </source>
</evidence>
<keyword evidence="2" id="KW-1185">Reference proteome</keyword>
<name>A0ABV3G5F9_9NOCA</name>
<evidence type="ECO:0000313" key="2">
    <source>
        <dbReference type="Proteomes" id="UP001551695"/>
    </source>
</evidence>
<dbReference type="EMBL" id="JBFAKC010000029">
    <property type="protein sequence ID" value="MEV0712873.1"/>
    <property type="molecule type" value="Genomic_DNA"/>
</dbReference>